<evidence type="ECO:0000256" key="5">
    <source>
        <dbReference type="ARBA" id="ARBA00022630"/>
    </source>
</evidence>
<keyword evidence="14" id="KW-1185">Reference proteome</keyword>
<dbReference type="SUPFAM" id="SSF51905">
    <property type="entry name" value="FAD/NAD(P)-binding domain"/>
    <property type="match status" value="1"/>
</dbReference>
<dbReference type="InterPro" id="IPR002937">
    <property type="entry name" value="Amino_oxidase"/>
</dbReference>
<keyword evidence="8 11" id="KW-0350">Heme biosynthesis</keyword>
<evidence type="ECO:0000313" key="14">
    <source>
        <dbReference type="Proteomes" id="UP000887458"/>
    </source>
</evidence>
<comment type="catalytic activity">
    <reaction evidence="10 11">
        <text>protoporphyrinogen IX + 3 O2 = protoporphyrin IX + 3 H2O2</text>
        <dbReference type="Rhea" id="RHEA:25576"/>
        <dbReference type="ChEBI" id="CHEBI:15379"/>
        <dbReference type="ChEBI" id="CHEBI:16240"/>
        <dbReference type="ChEBI" id="CHEBI:57306"/>
        <dbReference type="ChEBI" id="CHEBI:57307"/>
        <dbReference type="EC" id="1.3.3.4"/>
    </reaction>
</comment>
<dbReference type="Pfam" id="PF01593">
    <property type="entry name" value="Amino_oxidase"/>
    <property type="match status" value="1"/>
</dbReference>
<evidence type="ECO:0000256" key="1">
    <source>
        <dbReference type="ARBA" id="ARBA00002600"/>
    </source>
</evidence>
<accession>A0ABQ8IYF4</accession>
<dbReference type="InterPro" id="IPR036188">
    <property type="entry name" value="FAD/NAD-bd_sf"/>
</dbReference>
<comment type="subcellular location">
    <subcellularLocation>
        <location evidence="11">Mitochondrion inner membrane</location>
    </subcellularLocation>
</comment>
<comment type="caution">
    <text evidence="13">The sequence shown here is derived from an EMBL/GenBank/DDBJ whole genome shotgun (WGS) entry which is preliminary data.</text>
</comment>
<dbReference type="PANTHER" id="PTHR42923:SF3">
    <property type="entry name" value="PROTOPORPHYRINOGEN OXIDASE"/>
    <property type="match status" value="1"/>
</dbReference>
<comment type="cofactor">
    <cofactor evidence="11">
        <name>FAD</name>
        <dbReference type="ChEBI" id="CHEBI:57692"/>
    </cofactor>
    <text evidence="11">Binds 1 FAD per subunit.</text>
</comment>
<dbReference type="EMBL" id="NJHN03000098">
    <property type="protein sequence ID" value="KAH9415344.1"/>
    <property type="molecule type" value="Genomic_DNA"/>
</dbReference>
<proteinExistence type="inferred from homology"/>
<name>A0ABQ8IYF4_DERPT</name>
<evidence type="ECO:0000256" key="3">
    <source>
        <dbReference type="ARBA" id="ARBA00010551"/>
    </source>
</evidence>
<dbReference type="PANTHER" id="PTHR42923">
    <property type="entry name" value="PROTOPORPHYRINOGEN OXIDASE"/>
    <property type="match status" value="1"/>
</dbReference>
<feature type="domain" description="Amine oxidase" evidence="12">
    <location>
        <begin position="12"/>
        <end position="487"/>
    </location>
</feature>
<evidence type="ECO:0000256" key="4">
    <source>
        <dbReference type="ARBA" id="ARBA00012867"/>
    </source>
</evidence>
<reference evidence="13 14" key="2">
    <citation type="journal article" date="2022" name="Mol. Biol. Evol.">
        <title>Comparative Genomics Reveals Insights into the Divergent Evolution of Astigmatic Mites and Household Pest Adaptations.</title>
        <authorList>
            <person name="Xiong Q."/>
            <person name="Wan A.T."/>
            <person name="Liu X."/>
            <person name="Fung C.S."/>
            <person name="Xiao X."/>
            <person name="Malainual N."/>
            <person name="Hou J."/>
            <person name="Wang L."/>
            <person name="Wang M."/>
            <person name="Yang K.Y."/>
            <person name="Cui Y."/>
            <person name="Leung E.L."/>
            <person name="Nong W."/>
            <person name="Shin S.K."/>
            <person name="Au S.W."/>
            <person name="Jeong K.Y."/>
            <person name="Chew F.T."/>
            <person name="Hui J.H."/>
            <person name="Leung T.F."/>
            <person name="Tungtrongchitr A."/>
            <person name="Zhong N."/>
            <person name="Liu Z."/>
            <person name="Tsui S.K."/>
        </authorList>
    </citation>
    <scope>NUCLEOTIDE SEQUENCE [LARGE SCALE GENOMIC DNA]</scope>
    <source>
        <strain evidence="13">Derp</strain>
    </source>
</reference>
<organism evidence="13 14">
    <name type="scientific">Dermatophagoides pteronyssinus</name>
    <name type="common">European house dust mite</name>
    <dbReference type="NCBI Taxonomy" id="6956"/>
    <lineage>
        <taxon>Eukaryota</taxon>
        <taxon>Metazoa</taxon>
        <taxon>Ecdysozoa</taxon>
        <taxon>Arthropoda</taxon>
        <taxon>Chelicerata</taxon>
        <taxon>Arachnida</taxon>
        <taxon>Acari</taxon>
        <taxon>Acariformes</taxon>
        <taxon>Sarcoptiformes</taxon>
        <taxon>Astigmata</taxon>
        <taxon>Psoroptidia</taxon>
        <taxon>Analgoidea</taxon>
        <taxon>Pyroglyphidae</taxon>
        <taxon>Dermatophagoidinae</taxon>
        <taxon>Dermatophagoides</taxon>
    </lineage>
</organism>
<dbReference type="Proteomes" id="UP000887458">
    <property type="component" value="Unassembled WGS sequence"/>
</dbReference>
<evidence type="ECO:0000256" key="9">
    <source>
        <dbReference type="ARBA" id="ARBA00023244"/>
    </source>
</evidence>
<evidence type="ECO:0000256" key="10">
    <source>
        <dbReference type="ARBA" id="ARBA00047554"/>
    </source>
</evidence>
<comment type="pathway">
    <text evidence="2 11">Porphyrin-containing compound metabolism; protoporphyrin-IX biosynthesis; protoporphyrin-IX from protoporphyrinogen-IX: step 1/1.</text>
</comment>
<keyword evidence="9 11" id="KW-0627">Porphyrin biosynthesis</keyword>
<evidence type="ECO:0000313" key="13">
    <source>
        <dbReference type="EMBL" id="KAH9415344.1"/>
    </source>
</evidence>
<comment type="function">
    <text evidence="1 11">Catalyzes the 6-electron oxidation of protoporphyrinogen-IX to form protoporphyrin-IX.</text>
</comment>
<dbReference type="SUPFAM" id="SSF54373">
    <property type="entry name" value="FAD-linked reductases, C-terminal domain"/>
    <property type="match status" value="1"/>
</dbReference>
<dbReference type="Gene3D" id="3.50.50.60">
    <property type="entry name" value="FAD/NAD(P)-binding domain"/>
    <property type="match status" value="1"/>
</dbReference>
<comment type="similarity">
    <text evidence="3 11">Belongs to the protoporphyrinogen/coproporphyrinogen oxidase family. Protoporphyrinogen oxidase subfamily.</text>
</comment>
<keyword evidence="6 11" id="KW-0274">FAD</keyword>
<evidence type="ECO:0000256" key="2">
    <source>
        <dbReference type="ARBA" id="ARBA00005073"/>
    </source>
</evidence>
<evidence type="ECO:0000259" key="12">
    <source>
        <dbReference type="Pfam" id="PF01593"/>
    </source>
</evidence>
<dbReference type="InterPro" id="IPR004572">
    <property type="entry name" value="Protoporphyrinogen_oxidase"/>
</dbReference>
<keyword evidence="7 11" id="KW-0560">Oxidoreductase</keyword>
<evidence type="ECO:0000256" key="7">
    <source>
        <dbReference type="ARBA" id="ARBA00023002"/>
    </source>
</evidence>
<protein>
    <recommendedName>
        <fullName evidence="4 11">Protoporphyrinogen oxidase</fullName>
        <ecNumber evidence="4 11">1.3.3.4</ecNumber>
    </recommendedName>
</protein>
<sequence>MTKSIAIIGSGISGLSAAYYLLQKSIQNGQKIGKIYLIEQQSRVGGWLHSKSIDNGQDYFELGPRTISLNSYAGINCLSLVNSIGLADQIKSVPKYSKSFQRRYVVIDGQLRQLPNRFSDLFVSRPPFKPFIYYLWNDLRQPPVKKINDDDISVDEFFRQRFGSDIAEYLINPLCIGITGGDSHLLSMPSIFSSLFQKEQKYGSVVKSMFKKEDIFKDLHQNPLVQQSINEKWAVFSFKNGIETLPKQLISRLTENFPKQIELKLETKVNQIEFRSSDKCLINAVHKQDNTIMEDKFEVDHCFSSIPAIHLASLIRSNLSTNDDQELKSTLLSIKTVHMALVCLKFDREIIPSDMGFGFLIPANQNSSILGCTFDSCIFPESKTKMTVMLGGYMFEKLFGQPDQVDQNQLIDISLQTLKTLLKINIQPIEIKVAIHKDCIPQYTIGHRQKLKKIEKQIKKLPLSLLGSSYYGFSVPDTILNARREAEHWHQR</sequence>
<evidence type="ECO:0000256" key="8">
    <source>
        <dbReference type="ARBA" id="ARBA00023133"/>
    </source>
</evidence>
<evidence type="ECO:0000256" key="6">
    <source>
        <dbReference type="ARBA" id="ARBA00022827"/>
    </source>
</evidence>
<dbReference type="NCBIfam" id="TIGR00562">
    <property type="entry name" value="proto_IX_ox"/>
    <property type="match status" value="1"/>
</dbReference>
<gene>
    <name evidence="13" type="ORF">DERP_012640</name>
</gene>
<evidence type="ECO:0000256" key="11">
    <source>
        <dbReference type="RuleBase" id="RU367069"/>
    </source>
</evidence>
<reference evidence="13 14" key="1">
    <citation type="journal article" date="2018" name="J. Allergy Clin. Immunol.">
        <title>High-quality assembly of Dermatophagoides pteronyssinus genome and transcriptome reveals a wide range of novel allergens.</title>
        <authorList>
            <person name="Liu X.Y."/>
            <person name="Yang K.Y."/>
            <person name="Wang M.Q."/>
            <person name="Kwok J.S."/>
            <person name="Zeng X."/>
            <person name="Yang Z."/>
            <person name="Xiao X.J."/>
            <person name="Lau C.P."/>
            <person name="Li Y."/>
            <person name="Huang Z.M."/>
            <person name="Ba J.G."/>
            <person name="Yim A.K."/>
            <person name="Ouyang C.Y."/>
            <person name="Ngai S.M."/>
            <person name="Chan T.F."/>
            <person name="Leung E.L."/>
            <person name="Liu L."/>
            <person name="Liu Z.G."/>
            <person name="Tsui S.K."/>
        </authorList>
    </citation>
    <scope>NUCLEOTIDE SEQUENCE [LARGE SCALE GENOMIC DNA]</scope>
    <source>
        <strain evidence="13">Derp</strain>
    </source>
</reference>
<dbReference type="EC" id="1.3.3.4" evidence="4 11"/>
<dbReference type="InterPro" id="IPR050464">
    <property type="entry name" value="Zeta_carotene_desat/Oxidored"/>
</dbReference>
<keyword evidence="5 11" id="KW-0285">Flavoprotein</keyword>